<organism evidence="2 3">
    <name type="scientific">Clostridium omnivorum</name>
    <dbReference type="NCBI Taxonomy" id="1604902"/>
    <lineage>
        <taxon>Bacteria</taxon>
        <taxon>Bacillati</taxon>
        <taxon>Bacillota</taxon>
        <taxon>Clostridia</taxon>
        <taxon>Eubacteriales</taxon>
        <taxon>Clostridiaceae</taxon>
        <taxon>Clostridium</taxon>
    </lineage>
</organism>
<protein>
    <recommendedName>
        <fullName evidence="4">DUF3976 domain-containing protein</fullName>
    </recommendedName>
</protein>
<dbReference type="NCBIfam" id="NF042414">
    <property type="entry name" value="CLC_0170_fam"/>
    <property type="match status" value="1"/>
</dbReference>
<keyword evidence="1" id="KW-1133">Transmembrane helix</keyword>
<evidence type="ECO:0000313" key="3">
    <source>
        <dbReference type="Proteomes" id="UP001208567"/>
    </source>
</evidence>
<name>A0ABQ5N2N0_9CLOT</name>
<comment type="caution">
    <text evidence="2">The sequence shown here is derived from an EMBL/GenBank/DDBJ whole genome shotgun (WGS) entry which is preliminary data.</text>
</comment>
<evidence type="ECO:0008006" key="4">
    <source>
        <dbReference type="Google" id="ProtNLM"/>
    </source>
</evidence>
<reference evidence="2 3" key="1">
    <citation type="journal article" date="2024" name="Int. J. Syst. Evol. Microbiol.">
        <title>Clostridium omnivorum sp. nov., isolated from anoxic soil under the treatment of reductive soil disinfestation.</title>
        <authorList>
            <person name="Ueki A."/>
            <person name="Tonouchi A."/>
            <person name="Kaku N."/>
            <person name="Honma S."/>
            <person name="Ueki K."/>
        </authorList>
    </citation>
    <scope>NUCLEOTIDE SEQUENCE [LARGE SCALE GENOMIC DNA]</scope>
    <source>
        <strain evidence="2 3">E14</strain>
    </source>
</reference>
<feature type="transmembrane region" description="Helical" evidence="1">
    <location>
        <begin position="6"/>
        <end position="25"/>
    </location>
</feature>
<proteinExistence type="predicted"/>
<gene>
    <name evidence="2" type="ORF">bsdE14_08190</name>
</gene>
<accession>A0ABQ5N2N0</accession>
<feature type="transmembrane region" description="Helical" evidence="1">
    <location>
        <begin position="45"/>
        <end position="63"/>
    </location>
</feature>
<dbReference type="EMBL" id="BRXR01000001">
    <property type="protein sequence ID" value="GLC29409.1"/>
    <property type="molecule type" value="Genomic_DNA"/>
</dbReference>
<keyword evidence="3" id="KW-1185">Reference proteome</keyword>
<keyword evidence="1" id="KW-0812">Transmembrane</keyword>
<dbReference type="RefSeq" id="WP_264848704.1">
    <property type="nucleotide sequence ID" value="NZ_BRXR01000001.1"/>
</dbReference>
<dbReference type="Proteomes" id="UP001208567">
    <property type="component" value="Unassembled WGS sequence"/>
</dbReference>
<keyword evidence="1" id="KW-0472">Membrane</keyword>
<dbReference type="InterPro" id="IPR049971">
    <property type="entry name" value="CLC_0170-like"/>
</dbReference>
<evidence type="ECO:0000256" key="1">
    <source>
        <dbReference type="SAM" id="Phobius"/>
    </source>
</evidence>
<sequence>MKIFGLTDLYFTILMIITGAVVGFWDYKTFKRHEMMDTARKAKIIGRGSIIVSVLLFIISKFVEK</sequence>
<evidence type="ECO:0000313" key="2">
    <source>
        <dbReference type="EMBL" id="GLC29409.1"/>
    </source>
</evidence>